<feature type="region of interest" description="Disordered" evidence="1">
    <location>
        <begin position="352"/>
        <end position="424"/>
    </location>
</feature>
<feature type="region of interest" description="Disordered" evidence="1">
    <location>
        <begin position="509"/>
        <end position="532"/>
    </location>
</feature>
<proteinExistence type="predicted"/>
<name>A0A4P9X2Y8_9FUNG</name>
<reference evidence="3" key="1">
    <citation type="journal article" date="2018" name="Nat. Microbiol.">
        <title>Leveraging single-cell genomics to expand the fungal tree of life.</title>
        <authorList>
            <person name="Ahrendt S.R."/>
            <person name="Quandt C.A."/>
            <person name="Ciobanu D."/>
            <person name="Clum A."/>
            <person name="Salamov A."/>
            <person name="Andreopoulos B."/>
            <person name="Cheng J.F."/>
            <person name="Woyke T."/>
            <person name="Pelin A."/>
            <person name="Henrissat B."/>
            <person name="Reynolds N.K."/>
            <person name="Benny G.L."/>
            <person name="Smith M.E."/>
            <person name="James T.Y."/>
            <person name="Grigoriev I.V."/>
        </authorList>
    </citation>
    <scope>NUCLEOTIDE SEQUENCE [LARGE SCALE GENOMIC DNA]</scope>
    <source>
        <strain evidence="3">ATCC 52028</strain>
    </source>
</reference>
<evidence type="ECO:0000313" key="2">
    <source>
        <dbReference type="EMBL" id="RKO99367.1"/>
    </source>
</evidence>
<dbReference type="EMBL" id="ML014291">
    <property type="protein sequence ID" value="RKO99367.1"/>
    <property type="molecule type" value="Genomic_DNA"/>
</dbReference>
<keyword evidence="3" id="KW-1185">Reference proteome</keyword>
<organism evidence="2 3">
    <name type="scientific">Caulochytrium protostelioides</name>
    <dbReference type="NCBI Taxonomy" id="1555241"/>
    <lineage>
        <taxon>Eukaryota</taxon>
        <taxon>Fungi</taxon>
        <taxon>Fungi incertae sedis</taxon>
        <taxon>Chytridiomycota</taxon>
        <taxon>Chytridiomycota incertae sedis</taxon>
        <taxon>Chytridiomycetes</taxon>
        <taxon>Caulochytriales</taxon>
        <taxon>Caulochytriaceae</taxon>
        <taxon>Caulochytrium</taxon>
    </lineage>
</organism>
<evidence type="ECO:0000313" key="3">
    <source>
        <dbReference type="Proteomes" id="UP000274922"/>
    </source>
</evidence>
<gene>
    <name evidence="2" type="ORF">CXG81DRAFT_27873</name>
</gene>
<feature type="compositionally biased region" description="Polar residues" evidence="1">
    <location>
        <begin position="375"/>
        <end position="385"/>
    </location>
</feature>
<dbReference type="AlphaFoldDB" id="A0A4P9X2Y8"/>
<feature type="compositionally biased region" description="Low complexity" evidence="1">
    <location>
        <begin position="445"/>
        <end position="462"/>
    </location>
</feature>
<feature type="compositionally biased region" description="Polar residues" evidence="1">
    <location>
        <begin position="404"/>
        <end position="418"/>
    </location>
</feature>
<feature type="compositionally biased region" description="Low complexity" evidence="1">
    <location>
        <begin position="509"/>
        <end position="521"/>
    </location>
</feature>
<accession>A0A4P9X2Y8</accession>
<protein>
    <submittedName>
        <fullName evidence="2">Uncharacterized protein</fullName>
    </submittedName>
</protein>
<feature type="compositionally biased region" description="Basic and acidic residues" evidence="1">
    <location>
        <begin position="360"/>
        <end position="372"/>
    </location>
</feature>
<sequence>MALSTAHARALSALHEAVSRQTYWAALARSGHLSLGGLYPIASARSGHNEGPPAPNAMIGDVPSDADPGHAAGVAATDVCATLIEACESLTNHVQRWLTGGSGGSYDPPAMHDGSPDGDRTPTLLAVLPHLQCISNLAILLALHGARGGAIDAASVVAPHQAMLLGRVSAVLSTLIPWLAEPMDDRALSYIGNRRPAQVSASTTQEMLMLPFVRAMSELLDSLAAWSAQLQTVSPPAASASLPRVGGHQARLLHVLDVWSDERGWMTHAALLDYVCAAYGLRYGRDATALCAQPAAVRPHANGAPWREPAMSSPAPCWLVVTLQAFWEPHLAEDDRWRSLVQLTRTFDPLRRPSVTHSRSMHDNCRSDDAEHPTSAVSSATTLRPSGSGEIDRPPHVAGPRPATWSTGDTTATAAQSHETLHASSSSVVPAAAFKLSPSPVPRPALLGPRPLASSSQALASSDPPIPFPRSEVRPSTCPLEGTEGSPPWRSAILKVFPSQGFLREYTSSAAPSAVGSSGESLTPDGGEDAADPEAVGAELVGEYLLRGARLAAGSSSQEGHCLHLGLTNGVQLHIRFKDTRACDTWSQLFHATLSHSA</sequence>
<dbReference type="Proteomes" id="UP000274922">
    <property type="component" value="Unassembled WGS sequence"/>
</dbReference>
<feature type="region of interest" description="Disordered" evidence="1">
    <location>
        <begin position="445"/>
        <end position="485"/>
    </location>
</feature>
<evidence type="ECO:0000256" key="1">
    <source>
        <dbReference type="SAM" id="MobiDB-lite"/>
    </source>
</evidence>